<feature type="non-terminal residue" evidence="1">
    <location>
        <position position="91"/>
    </location>
</feature>
<organism evidence="1 2">
    <name type="scientific">Potamilus streckersoni</name>
    <dbReference type="NCBI Taxonomy" id="2493646"/>
    <lineage>
        <taxon>Eukaryota</taxon>
        <taxon>Metazoa</taxon>
        <taxon>Spiralia</taxon>
        <taxon>Lophotrochozoa</taxon>
        <taxon>Mollusca</taxon>
        <taxon>Bivalvia</taxon>
        <taxon>Autobranchia</taxon>
        <taxon>Heteroconchia</taxon>
        <taxon>Palaeoheterodonta</taxon>
        <taxon>Unionida</taxon>
        <taxon>Unionoidea</taxon>
        <taxon>Unionidae</taxon>
        <taxon>Ambleminae</taxon>
        <taxon>Lampsilini</taxon>
        <taxon>Potamilus</taxon>
    </lineage>
</organism>
<reference evidence="1" key="2">
    <citation type="journal article" date="2021" name="Genome Biol. Evol.">
        <title>Developing a high-quality reference genome for a parasitic bivalve with doubly uniparental inheritance (Bivalvia: Unionida).</title>
        <authorList>
            <person name="Smith C.H."/>
        </authorList>
    </citation>
    <scope>NUCLEOTIDE SEQUENCE</scope>
    <source>
        <strain evidence="1">CHS0354</strain>
        <tissue evidence="1">Mantle</tissue>
    </source>
</reference>
<reference evidence="1" key="1">
    <citation type="journal article" date="2021" name="Genome Biol. Evol.">
        <title>A High-Quality Reference Genome for a Parasitic Bivalve with Doubly Uniparental Inheritance (Bivalvia: Unionida).</title>
        <authorList>
            <person name="Smith C.H."/>
        </authorList>
    </citation>
    <scope>NUCLEOTIDE SEQUENCE</scope>
    <source>
        <strain evidence="1">CHS0354</strain>
    </source>
</reference>
<protein>
    <submittedName>
        <fullName evidence="1">Uncharacterized protein</fullName>
    </submittedName>
</protein>
<proteinExistence type="predicted"/>
<gene>
    <name evidence="1" type="ORF">CHS0354_001293</name>
</gene>
<dbReference type="Proteomes" id="UP001195483">
    <property type="component" value="Unassembled WGS sequence"/>
</dbReference>
<keyword evidence="2" id="KW-1185">Reference proteome</keyword>
<dbReference type="AlphaFoldDB" id="A0AAE0VNG7"/>
<comment type="caution">
    <text evidence="1">The sequence shown here is derived from an EMBL/GenBank/DDBJ whole genome shotgun (WGS) entry which is preliminary data.</text>
</comment>
<evidence type="ECO:0000313" key="1">
    <source>
        <dbReference type="EMBL" id="KAK3584369.1"/>
    </source>
</evidence>
<evidence type="ECO:0000313" key="2">
    <source>
        <dbReference type="Proteomes" id="UP001195483"/>
    </source>
</evidence>
<name>A0AAE0VNG7_9BIVA</name>
<sequence length="91" mass="9683">MWNDTWEEAPHGAAGAAIHITAEREFVDKHSATARAHSGLPPHPCREAAAATPCWAFGHGGKGTKWHRKAKGKAESAMAGNEIWQGKGETG</sequence>
<reference evidence="1" key="3">
    <citation type="submission" date="2023-05" db="EMBL/GenBank/DDBJ databases">
        <authorList>
            <person name="Smith C.H."/>
        </authorList>
    </citation>
    <scope>NUCLEOTIDE SEQUENCE</scope>
    <source>
        <strain evidence="1">CHS0354</strain>
        <tissue evidence="1">Mantle</tissue>
    </source>
</reference>
<accession>A0AAE0VNG7</accession>
<dbReference type="EMBL" id="JAEAOA010000129">
    <property type="protein sequence ID" value="KAK3584369.1"/>
    <property type="molecule type" value="Genomic_DNA"/>
</dbReference>